<feature type="region of interest" description="Disordered" evidence="1">
    <location>
        <begin position="227"/>
        <end position="250"/>
    </location>
</feature>
<dbReference type="EnsemblProtists" id="EKX36436">
    <property type="protein sequence ID" value="EKX36436"/>
    <property type="gene ID" value="GUITHDRAFT_145794"/>
</dbReference>
<evidence type="ECO:0000313" key="5">
    <source>
        <dbReference type="Proteomes" id="UP000011087"/>
    </source>
</evidence>
<evidence type="ECO:0000313" key="3">
    <source>
        <dbReference type="EMBL" id="EKX36436.1"/>
    </source>
</evidence>
<sequence>MPRRLECLTQLTLLLLPRGFMRVDNRGASSQAGPLSPPDVQSKFFMGRRIYGRSGGPGEAAGRSGGGGGGGGAEGRMSGVCSPAVTGGIGEVVEAGGAAAGGETAGAPAGGGAGGHEQESELDRKIVRALQDFLRGREWVDITTPRQINEACSAIVKGSGVSLQKLNKKLKKGSWREKLTNFISRFPSTFALDTFENNFCVRLRHDETEAPAPPAAQHNPQLASPQLFAGGYGQLGRHPPSGSPMVAQGGVKTPEEQVIELIKALLRHLKSSEGKDWVDITNMPKAAHMMQRKPSVVGVWGSRDVGPEEWQRLMAEIRTKHGKLANFLSKHPEIFELRNRPGGKDIRLVAEQEASFLSSSLHATAAAVGQAEASGKTLPAAAQEATDQLTLEHGVAPLRGRASRSSGGRGVEAKSSSSSSSWIRFCDNCGKQGCRHTSAVCSLPPQCHVCGSVRHSKKDCPKRTERCSLCGRVGHLKVKCRTGVTAMRSSQESHQMAWGAWDEAALPPETEKLPPPPAAQVSLLPSSPFLSRFVPEHAAAAVSSSSEHQSQQGSCWVLLETRMTLSTACEWIRQHAVTSSWRVKGVFSSRDAAIQSPVGLPVWYLKDFLTANVHFSTDLPGMTAFGGVQAGSGEFLWAAKQRSPPPPPVLSPPPPSPPSSPILYVEFTVQKSVLVPDPH</sequence>
<feature type="domain" description="CCHC-type" evidence="2">
    <location>
        <begin position="466"/>
        <end position="482"/>
    </location>
</feature>
<protein>
    <recommendedName>
        <fullName evidence="2">CCHC-type domain-containing protein</fullName>
    </recommendedName>
</protein>
<feature type="region of interest" description="Disordered" evidence="1">
    <location>
        <begin position="54"/>
        <end position="75"/>
    </location>
</feature>
<feature type="compositionally biased region" description="Gly residues" evidence="1">
    <location>
        <begin position="54"/>
        <end position="74"/>
    </location>
</feature>
<accession>L1IJM3</accession>
<dbReference type="HOGENOM" id="CLU_405166_0_0_1"/>
<gene>
    <name evidence="3" type="ORF">GUITHDRAFT_145794</name>
</gene>
<organism evidence="3">
    <name type="scientific">Guillardia theta (strain CCMP2712)</name>
    <name type="common">Cryptophyte</name>
    <dbReference type="NCBI Taxonomy" id="905079"/>
    <lineage>
        <taxon>Eukaryota</taxon>
        <taxon>Cryptophyceae</taxon>
        <taxon>Pyrenomonadales</taxon>
        <taxon>Geminigeraceae</taxon>
        <taxon>Guillardia</taxon>
    </lineage>
</organism>
<dbReference type="AlphaFoldDB" id="L1IJM3"/>
<feature type="region of interest" description="Disordered" evidence="1">
    <location>
        <begin position="100"/>
        <end position="121"/>
    </location>
</feature>
<dbReference type="GO" id="GO:0008270">
    <property type="term" value="F:zinc ion binding"/>
    <property type="evidence" value="ECO:0007669"/>
    <property type="project" value="InterPro"/>
</dbReference>
<dbReference type="Proteomes" id="UP000011087">
    <property type="component" value="Unassembled WGS sequence"/>
</dbReference>
<feature type="domain" description="CCHC-type" evidence="2">
    <location>
        <begin position="446"/>
        <end position="462"/>
    </location>
</feature>
<dbReference type="InterPro" id="IPR001878">
    <property type="entry name" value="Znf_CCHC"/>
</dbReference>
<dbReference type="RefSeq" id="XP_005823416.1">
    <property type="nucleotide sequence ID" value="XM_005823359.1"/>
</dbReference>
<dbReference type="GeneID" id="17293150"/>
<name>L1IJM3_GUITC</name>
<reference evidence="5" key="2">
    <citation type="submission" date="2012-11" db="EMBL/GenBank/DDBJ databases">
        <authorList>
            <person name="Kuo A."/>
            <person name="Curtis B.A."/>
            <person name="Tanifuji G."/>
            <person name="Burki F."/>
            <person name="Gruber A."/>
            <person name="Irimia M."/>
            <person name="Maruyama S."/>
            <person name="Arias M.C."/>
            <person name="Ball S.G."/>
            <person name="Gile G.H."/>
            <person name="Hirakawa Y."/>
            <person name="Hopkins J.F."/>
            <person name="Rensing S.A."/>
            <person name="Schmutz J."/>
            <person name="Symeonidi A."/>
            <person name="Elias M."/>
            <person name="Eveleigh R.J."/>
            <person name="Herman E.K."/>
            <person name="Klute M.J."/>
            <person name="Nakayama T."/>
            <person name="Obornik M."/>
            <person name="Reyes-Prieto A."/>
            <person name="Armbrust E.V."/>
            <person name="Aves S.J."/>
            <person name="Beiko R.G."/>
            <person name="Coutinho P."/>
            <person name="Dacks J.B."/>
            <person name="Durnford D.G."/>
            <person name="Fast N.M."/>
            <person name="Green B.R."/>
            <person name="Grisdale C."/>
            <person name="Hempe F."/>
            <person name="Henrissat B."/>
            <person name="Hoppner M.P."/>
            <person name="Ishida K.-I."/>
            <person name="Kim E."/>
            <person name="Koreny L."/>
            <person name="Kroth P.G."/>
            <person name="Liu Y."/>
            <person name="Malik S.-B."/>
            <person name="Maier U.G."/>
            <person name="McRose D."/>
            <person name="Mock T."/>
            <person name="Neilson J.A."/>
            <person name="Onodera N.T."/>
            <person name="Poole A.M."/>
            <person name="Pritham E.J."/>
            <person name="Richards T.A."/>
            <person name="Rocap G."/>
            <person name="Roy S.W."/>
            <person name="Sarai C."/>
            <person name="Schaack S."/>
            <person name="Shirato S."/>
            <person name="Slamovits C.H."/>
            <person name="Spencer D.F."/>
            <person name="Suzuki S."/>
            <person name="Worden A.Z."/>
            <person name="Zauner S."/>
            <person name="Barry K."/>
            <person name="Bell C."/>
            <person name="Bharti A.K."/>
            <person name="Crow J.A."/>
            <person name="Grimwood J."/>
            <person name="Kramer R."/>
            <person name="Lindquist E."/>
            <person name="Lucas S."/>
            <person name="Salamov A."/>
            <person name="McFadden G.I."/>
            <person name="Lane C.E."/>
            <person name="Keeling P.J."/>
            <person name="Gray M.W."/>
            <person name="Grigoriev I.V."/>
            <person name="Archibald J.M."/>
        </authorList>
    </citation>
    <scope>NUCLEOTIDE SEQUENCE</scope>
    <source>
        <strain evidence="5">CCMP2712</strain>
    </source>
</reference>
<dbReference type="eggNOG" id="ENOG502SCAD">
    <property type="taxonomic scope" value="Eukaryota"/>
</dbReference>
<reference evidence="4" key="3">
    <citation type="submission" date="2016-03" db="UniProtKB">
        <authorList>
            <consortium name="EnsemblProtists"/>
        </authorList>
    </citation>
    <scope>IDENTIFICATION</scope>
</reference>
<dbReference type="Gene3D" id="4.10.60.10">
    <property type="entry name" value="Zinc finger, CCHC-type"/>
    <property type="match status" value="1"/>
</dbReference>
<dbReference type="SMART" id="SM00343">
    <property type="entry name" value="ZnF_C2HC"/>
    <property type="match status" value="2"/>
</dbReference>
<dbReference type="STRING" id="905079.L1IJM3"/>
<dbReference type="OrthoDB" id="427960at2759"/>
<dbReference type="GO" id="GO:0003676">
    <property type="term" value="F:nucleic acid binding"/>
    <property type="evidence" value="ECO:0007669"/>
    <property type="project" value="InterPro"/>
</dbReference>
<reference evidence="3 5" key="1">
    <citation type="journal article" date="2012" name="Nature">
        <title>Algal genomes reveal evolutionary mosaicism and the fate of nucleomorphs.</title>
        <authorList>
            <consortium name="DOE Joint Genome Institute"/>
            <person name="Curtis B.A."/>
            <person name="Tanifuji G."/>
            <person name="Burki F."/>
            <person name="Gruber A."/>
            <person name="Irimia M."/>
            <person name="Maruyama S."/>
            <person name="Arias M.C."/>
            <person name="Ball S.G."/>
            <person name="Gile G.H."/>
            <person name="Hirakawa Y."/>
            <person name="Hopkins J.F."/>
            <person name="Kuo A."/>
            <person name="Rensing S.A."/>
            <person name="Schmutz J."/>
            <person name="Symeonidi A."/>
            <person name="Elias M."/>
            <person name="Eveleigh R.J."/>
            <person name="Herman E.K."/>
            <person name="Klute M.J."/>
            <person name="Nakayama T."/>
            <person name="Obornik M."/>
            <person name="Reyes-Prieto A."/>
            <person name="Armbrust E.V."/>
            <person name="Aves S.J."/>
            <person name="Beiko R.G."/>
            <person name="Coutinho P."/>
            <person name="Dacks J.B."/>
            <person name="Durnford D.G."/>
            <person name="Fast N.M."/>
            <person name="Green B.R."/>
            <person name="Grisdale C.J."/>
            <person name="Hempel F."/>
            <person name="Henrissat B."/>
            <person name="Hoppner M.P."/>
            <person name="Ishida K."/>
            <person name="Kim E."/>
            <person name="Koreny L."/>
            <person name="Kroth P.G."/>
            <person name="Liu Y."/>
            <person name="Malik S.B."/>
            <person name="Maier U.G."/>
            <person name="McRose D."/>
            <person name="Mock T."/>
            <person name="Neilson J.A."/>
            <person name="Onodera N.T."/>
            <person name="Poole A.M."/>
            <person name="Pritham E.J."/>
            <person name="Richards T.A."/>
            <person name="Rocap G."/>
            <person name="Roy S.W."/>
            <person name="Sarai C."/>
            <person name="Schaack S."/>
            <person name="Shirato S."/>
            <person name="Slamovits C.H."/>
            <person name="Spencer D.F."/>
            <person name="Suzuki S."/>
            <person name="Worden A.Z."/>
            <person name="Zauner S."/>
            <person name="Barry K."/>
            <person name="Bell C."/>
            <person name="Bharti A.K."/>
            <person name="Crow J.A."/>
            <person name="Grimwood J."/>
            <person name="Kramer R."/>
            <person name="Lindquist E."/>
            <person name="Lucas S."/>
            <person name="Salamov A."/>
            <person name="McFadden G.I."/>
            <person name="Lane C.E."/>
            <person name="Keeling P.J."/>
            <person name="Gray M.W."/>
            <person name="Grigoriev I.V."/>
            <person name="Archibald J.M."/>
        </authorList>
    </citation>
    <scope>NUCLEOTIDE SEQUENCE</scope>
    <source>
        <strain evidence="3 5">CCMP2712</strain>
    </source>
</reference>
<dbReference type="PaxDb" id="55529-EKX36436"/>
<dbReference type="KEGG" id="gtt:GUITHDRAFT_145794"/>
<dbReference type="EMBL" id="JH993074">
    <property type="protein sequence ID" value="EKX36436.1"/>
    <property type="molecule type" value="Genomic_DNA"/>
</dbReference>
<feature type="compositionally biased region" description="Gly residues" evidence="1">
    <location>
        <begin position="100"/>
        <end position="115"/>
    </location>
</feature>
<evidence type="ECO:0000256" key="1">
    <source>
        <dbReference type="SAM" id="MobiDB-lite"/>
    </source>
</evidence>
<evidence type="ECO:0000259" key="2">
    <source>
        <dbReference type="SMART" id="SM00343"/>
    </source>
</evidence>
<keyword evidence="5" id="KW-1185">Reference proteome</keyword>
<evidence type="ECO:0000313" key="4">
    <source>
        <dbReference type="EnsemblProtists" id="EKX36436"/>
    </source>
</evidence>
<proteinExistence type="predicted"/>
<dbReference type="OMA" id="CPTTRHR"/>